<dbReference type="Proteomes" id="UP001595891">
    <property type="component" value="Unassembled WGS sequence"/>
</dbReference>
<evidence type="ECO:0000313" key="2">
    <source>
        <dbReference type="Proteomes" id="UP001595891"/>
    </source>
</evidence>
<sequence length="103" mass="11056">MDLSDYAARERTRNGSMFRDVNVGVMNGIVNTFRERVAEISSMPRTRMSNGISCAAARAAPGAGTVAGDELFTAGRPAWTLHPAGGSPCRHVRQENKSILSGY</sequence>
<organism evidence="1 2">
    <name type="scientific">Sphaerisporangium corydalis</name>
    <dbReference type="NCBI Taxonomy" id="1441875"/>
    <lineage>
        <taxon>Bacteria</taxon>
        <taxon>Bacillati</taxon>
        <taxon>Actinomycetota</taxon>
        <taxon>Actinomycetes</taxon>
        <taxon>Streptosporangiales</taxon>
        <taxon>Streptosporangiaceae</taxon>
        <taxon>Sphaerisporangium</taxon>
    </lineage>
</organism>
<dbReference type="EMBL" id="JBHSFN010000012">
    <property type="protein sequence ID" value="MFC4588386.1"/>
    <property type="molecule type" value="Genomic_DNA"/>
</dbReference>
<keyword evidence="2" id="KW-1185">Reference proteome</keyword>
<protein>
    <submittedName>
        <fullName evidence="1">Uncharacterized protein</fullName>
    </submittedName>
</protein>
<accession>A0ABV9EFP0</accession>
<name>A0ABV9EFP0_9ACTN</name>
<gene>
    <name evidence="1" type="ORF">ACFO8L_20025</name>
</gene>
<reference evidence="2" key="1">
    <citation type="journal article" date="2019" name="Int. J. Syst. Evol. Microbiol.">
        <title>The Global Catalogue of Microorganisms (GCM) 10K type strain sequencing project: providing services to taxonomists for standard genome sequencing and annotation.</title>
        <authorList>
            <consortium name="The Broad Institute Genomics Platform"/>
            <consortium name="The Broad Institute Genome Sequencing Center for Infectious Disease"/>
            <person name="Wu L."/>
            <person name="Ma J."/>
        </authorList>
    </citation>
    <scope>NUCLEOTIDE SEQUENCE [LARGE SCALE GENOMIC DNA]</scope>
    <source>
        <strain evidence="2">CCUG 49560</strain>
    </source>
</reference>
<evidence type="ECO:0000313" key="1">
    <source>
        <dbReference type="EMBL" id="MFC4588386.1"/>
    </source>
</evidence>
<dbReference type="RefSeq" id="WP_262843272.1">
    <property type="nucleotide sequence ID" value="NZ_JANZYP010000017.1"/>
</dbReference>
<comment type="caution">
    <text evidence="1">The sequence shown here is derived from an EMBL/GenBank/DDBJ whole genome shotgun (WGS) entry which is preliminary data.</text>
</comment>
<proteinExistence type="predicted"/>